<evidence type="ECO:0000256" key="6">
    <source>
        <dbReference type="ARBA" id="ARBA00022801"/>
    </source>
</evidence>
<dbReference type="InterPro" id="IPR023192">
    <property type="entry name" value="TGS-like_dom_sf"/>
</dbReference>
<keyword evidence="13" id="KW-1185">Reference proteome</keyword>
<dbReference type="InterPro" id="IPR013029">
    <property type="entry name" value="YchF_C"/>
</dbReference>
<evidence type="ECO:0000256" key="5">
    <source>
        <dbReference type="ARBA" id="ARBA00022741"/>
    </source>
</evidence>
<evidence type="ECO:0000256" key="9">
    <source>
        <dbReference type="SAM" id="MobiDB-lite"/>
    </source>
</evidence>
<dbReference type="GO" id="GO:0046872">
    <property type="term" value="F:metal ion binding"/>
    <property type="evidence" value="ECO:0007669"/>
    <property type="project" value="UniProtKB-KW"/>
</dbReference>
<dbReference type="PROSITE" id="PS51710">
    <property type="entry name" value="G_OBG"/>
    <property type="match status" value="1"/>
</dbReference>
<dbReference type="InterPro" id="IPR004396">
    <property type="entry name" value="ATPase_YchF/OLA1"/>
</dbReference>
<feature type="region of interest" description="Disordered" evidence="9">
    <location>
        <begin position="162"/>
        <end position="223"/>
    </location>
</feature>
<dbReference type="InterPro" id="IPR027417">
    <property type="entry name" value="P-loop_NTPase"/>
</dbReference>
<feature type="region of interest" description="Disordered" evidence="9">
    <location>
        <begin position="684"/>
        <end position="707"/>
    </location>
</feature>
<evidence type="ECO:0000313" key="12">
    <source>
        <dbReference type="EMBL" id="OXU26650.1"/>
    </source>
</evidence>
<keyword evidence="7" id="KW-0067">ATP-binding</keyword>
<reference evidence="12 13" key="1">
    <citation type="journal article" date="2017" name="Curr. Biol.">
        <title>The Evolution of Venom by Co-option of Single-Copy Genes.</title>
        <authorList>
            <person name="Martinson E.O."/>
            <person name="Mrinalini"/>
            <person name="Kelkar Y.D."/>
            <person name="Chang C.H."/>
            <person name="Werren J.H."/>
        </authorList>
    </citation>
    <scope>NUCLEOTIDE SEQUENCE [LARGE SCALE GENOMIC DNA]</scope>
    <source>
        <strain evidence="12 13">Alberta</strain>
        <tissue evidence="12">Whole body</tissue>
    </source>
</reference>
<dbReference type="GO" id="GO:0005737">
    <property type="term" value="C:cytoplasm"/>
    <property type="evidence" value="ECO:0007669"/>
    <property type="project" value="UniProtKB-SubCell"/>
</dbReference>
<keyword evidence="6" id="KW-0378">Hydrolase</keyword>
<sequence>MRPKSGRFCGPQSDGYIPVEAVPIYEYSKTLRAKRSSSSLAHLGKDANRRSDYNGRATPLRELQQQQQQQQYSNTIEVEQELRTGVNLRKDELDFRSLDREPTSILSSNYNAYSPKFPYTYGITINYSKRSLKEKTQMQKYTTIFQSTHQFTLSKVLGTPECRQKRLKSQRRSRSSDVSAQISKSESSESPTSESRRSSTFSRRVRQPPKTSLSAPSTPMRIRMDKHGRNKVQNKKLPITDIKVDTSIVARRSLLPLIKGYYQESAVPAWQQTAYPLASIYYALNADTDPTRRIGDFIENSAVRPHFKPPTLHCDPYLEEEARIRYLETKPVCYIVFGKPGLDVERLAESIAIERNSVLISASKILRDIEENGDLRKRNEFECGCDSREDIAWDIVLDRVDKRDILHKGYVLEGLPITQSCKPSIVSESVKSKRSSESVEENDHYLLIALQTESTASEETVITREAFNSQKSTSSSELSVQSTSVKSLCSMLSNNNNTDSLAISTFASESSMKSAQTCACSNQASDDTKCSSTAAASIQLEEIFNNWHLKPDVIIRVSCPDDEILEKHNVRDSNSESSAEQIERESDSLSELSDMLSNKLSNNANSETQFGNPTERLIDELRNYEENCAKSIEKVISSHNPQNVIRIDGRYSFDHCFQSIKIRLELLPLRVVIIPRRMSELASNFGSSDDETESENESEDYEHESFENFEDENLNLKRVFDEIKRSEIPSDKFQWKLSRWKFLCPVELAKGRKIEGRKKLAARFMNWVFFLSSSEAMEAFIENPRPYLLPPNPRPYCRITVIGPRYSGKTRLCFDLARNLDSVVINLRDIIARLTREATGSFDTSELVSAIVESTENLPEQDCGDFSRNRGWILDGLPLDFELCKKLLENDVHIDCVIVLFESEPYSKSMEAFFKMQDESSEQSVIEESCESSIEETSQHHIGKSFSLSQYEEQLKYFENNRKVFANKLSHIGVDVILCDLQKIDDVSDHIISQVRKDYQFTVRQLDEKDDDYLDDDDEEDQVEGSSTETNGTTSSLSSQQDSNLLLGDCNVFCPIALIEHKVLWKGKEKYRCLLDDKLFFMSSESSLHNFVNDYTKLQLPLSKPFSHIPPLRIFIVGPPGSGKSTLAKLISREYGLAHIDFYKRLEEYALSRGIDVKHLKSKYANQYEEENSSEDSFEEVESPEILDDSKYDTDKARISSFFIKYKKEGTPLPRAVANECILNFFKTPFDQCGIVVDSFPNCIEDCEMMLKLFAIPDVIVELECSYVDSEDRSLKSMMAEWKLEQETKRNEEETRFSDLMKNYLDKKDEWTRQEKLRRYKERKLDLEEHESSLSENSSADLPESLSSSYIIDFMSVITTEDEIEIEETFYKLYPEPETLDDWESEESAKQKFAMQFEADYERSSQNLIFMANFFKDENIPWIKVDASPKANKVFIKTSLILSPHIQRNASLFEITHELDNLTAENLLSSGYFFLSSFGRLCPVQSFNGTNPFQMFVPLASKGQIFSVLHRQYVYFLAGKVALSEFKKDPLKYLIGQDSQHPMIPALISIIGPPKCGKSTLANRFASTYSFEVVSRHEAINYVLDNFAATNLSSSIRKNFQNGDTATPCQLAAAIKLFLCNPKCVTQGCVFDGFPASSEEAQALASLAIIPFVVVDLKAPFEFTFECIEHDPNHVYSSPSHFQDFESWKTDAQEYRRWLAEQYGNVVEVDATRSKAAVWRRADEHVRYMFGKFFDYVREVGYEKVHDLENLCATPQEIQKRTSRFQLYCPGCAYFDKTFLSLNLSKSRKGLLQFREHFYWFCDRHSTAFAQAPHRHLRLFEKLDLPDTHPEILAHDVVDLENSFWSSRLANGGYCLVTYASQLPSRVLIRGKPSLGVLYKNRLHLFCSEACRGKFRAGFPGYSGLEIHFPRTLEQLRVKNLPTRGYLEQTLAKPLARAVSRVGELRPKLPGMSSRDTAAVFIGAYLKARSGGDDAEALRRIEARCRVFRDVTEAVKKKVNPWVVQKVGQGDERVVKIDDFAGKEVSEVDLFEFATVKVPVPDARFDYLCEYFKPASKVPAFLNVVDIAGLVKGAAEGQGLGNAFLSHISACDAIFHLCRAFEDDDVTHIEGEVNPVRDLEIISEELRLKDVEFLNVHLEKLEKLVVRGNDKKLKPEYDCLLKVKQVLVEDKNHIRFADWSANDIEVLNKYLFLTSKPMIYLVNLSEKDYIRKKNKWLIKIKEWVDKNDPGAALIPFSGAFENKFIDMDEGERAKYVEESKVSSALDKIIVQGYKALQLMYFFTAGHDEVKAWTIQKGTKAPQAAGRIHTDFEKGFIMAEVMKFEDFKNEGSESAVKAAGKYRQQGRNYVVEDGDIIFFKFNAGAGLKDAKKNAIVHLHVNNSDPHDSLRPIERQGHRNNRHNLPLFYNESFFYIRL</sequence>
<dbReference type="GO" id="GO:0016887">
    <property type="term" value="F:ATP hydrolysis activity"/>
    <property type="evidence" value="ECO:0007669"/>
    <property type="project" value="InterPro"/>
</dbReference>
<dbReference type="GO" id="GO:0005524">
    <property type="term" value="F:ATP binding"/>
    <property type="evidence" value="ECO:0007669"/>
    <property type="project" value="UniProtKB-KW"/>
</dbReference>
<comment type="cofactor">
    <cofactor evidence="1">
        <name>Mg(2+)</name>
        <dbReference type="ChEBI" id="CHEBI:18420"/>
    </cofactor>
</comment>
<keyword evidence="5" id="KW-0547">Nucleotide-binding</keyword>
<feature type="domain" description="OBG-type G" evidence="10">
    <location>
        <begin position="2050"/>
        <end position="2256"/>
    </location>
</feature>
<dbReference type="PROSITE" id="PS51880">
    <property type="entry name" value="TGS"/>
    <property type="match status" value="1"/>
</dbReference>
<dbReference type="Gene3D" id="3.40.50.300">
    <property type="entry name" value="P-loop containing nucleotide triphosphate hydrolases"/>
    <property type="match status" value="6"/>
</dbReference>
<keyword evidence="3" id="KW-0963">Cytoplasm</keyword>
<evidence type="ECO:0000259" key="10">
    <source>
        <dbReference type="PROSITE" id="PS51710"/>
    </source>
</evidence>
<dbReference type="Pfam" id="PF06071">
    <property type="entry name" value="YchF-GTPase_C"/>
    <property type="match status" value="1"/>
</dbReference>
<dbReference type="SUPFAM" id="SSF52540">
    <property type="entry name" value="P-loop containing nucleoside triphosphate hydrolases"/>
    <property type="match status" value="4"/>
</dbReference>
<dbReference type="NCBIfam" id="TIGR00092">
    <property type="entry name" value="redox-regulated ATPase YchF"/>
    <property type="match status" value="1"/>
</dbReference>
<dbReference type="PANTHER" id="PTHR23305:SF11">
    <property type="entry name" value="OBG-LIKE ATPASE 1"/>
    <property type="match status" value="1"/>
</dbReference>
<dbReference type="Gene3D" id="3.10.20.30">
    <property type="match status" value="1"/>
</dbReference>
<comment type="subcellular location">
    <subcellularLocation>
        <location evidence="2">Cytoplasm</location>
    </subcellularLocation>
</comment>
<dbReference type="Gene3D" id="1.10.150.300">
    <property type="entry name" value="TGS-like domain"/>
    <property type="match status" value="1"/>
</dbReference>
<dbReference type="FunFam" id="1.10.150.300:FF:000003">
    <property type="entry name" value="Obg-like ATPase 1"/>
    <property type="match status" value="1"/>
</dbReference>
<evidence type="ECO:0000256" key="8">
    <source>
        <dbReference type="ARBA" id="ARBA00022842"/>
    </source>
</evidence>
<proteinExistence type="predicted"/>
<evidence type="ECO:0000259" key="11">
    <source>
        <dbReference type="PROSITE" id="PS51880"/>
    </source>
</evidence>
<dbReference type="PANTHER" id="PTHR23305">
    <property type="entry name" value="OBG GTPASE FAMILY"/>
    <property type="match status" value="1"/>
</dbReference>
<feature type="compositionally biased region" description="Acidic residues" evidence="9">
    <location>
        <begin position="1010"/>
        <end position="1023"/>
    </location>
</feature>
<accession>A0A232F833</accession>
<feature type="compositionally biased region" description="Low complexity" evidence="9">
    <location>
        <begin position="183"/>
        <end position="202"/>
    </location>
</feature>
<evidence type="ECO:0000313" key="13">
    <source>
        <dbReference type="Proteomes" id="UP000215335"/>
    </source>
</evidence>
<dbReference type="EMBL" id="NNAY01000758">
    <property type="protein sequence ID" value="OXU26650.1"/>
    <property type="molecule type" value="Genomic_DNA"/>
</dbReference>
<gene>
    <name evidence="12" type="ORF">TSAR_007956</name>
</gene>
<protein>
    <submittedName>
        <fullName evidence="12">Uncharacterized protein</fullName>
    </submittedName>
</protein>
<feature type="region of interest" description="Disordered" evidence="9">
    <location>
        <begin position="1010"/>
        <end position="1041"/>
    </location>
</feature>
<dbReference type="InterPro" id="IPR031167">
    <property type="entry name" value="G_OBG"/>
</dbReference>
<feature type="region of interest" description="Disordered" evidence="9">
    <location>
        <begin position="567"/>
        <end position="588"/>
    </location>
</feature>
<evidence type="ECO:0000256" key="7">
    <source>
        <dbReference type="ARBA" id="ARBA00022840"/>
    </source>
</evidence>
<evidence type="ECO:0000256" key="3">
    <source>
        <dbReference type="ARBA" id="ARBA00022490"/>
    </source>
</evidence>
<feature type="compositionally biased region" description="Acidic residues" evidence="9">
    <location>
        <begin position="688"/>
        <end position="707"/>
    </location>
</feature>
<dbReference type="CDD" id="cd01900">
    <property type="entry name" value="YchF"/>
    <property type="match status" value="1"/>
</dbReference>
<evidence type="ECO:0000256" key="2">
    <source>
        <dbReference type="ARBA" id="ARBA00004496"/>
    </source>
</evidence>
<dbReference type="InterPro" id="IPR012675">
    <property type="entry name" value="Beta-grasp_dom_sf"/>
</dbReference>
<dbReference type="InterPro" id="IPR041706">
    <property type="entry name" value="YchF_N"/>
</dbReference>
<feature type="domain" description="TGS" evidence="11">
    <location>
        <begin position="2277"/>
        <end position="2360"/>
    </location>
</feature>
<dbReference type="FunFam" id="3.10.20.30:FF:000029">
    <property type="entry name" value="Obg-like ATPase 1"/>
    <property type="match status" value="1"/>
</dbReference>
<dbReference type="STRING" id="543379.A0A232F833"/>
<dbReference type="GO" id="GO:0005525">
    <property type="term" value="F:GTP binding"/>
    <property type="evidence" value="ECO:0007669"/>
    <property type="project" value="InterPro"/>
</dbReference>
<comment type="caution">
    <text evidence="12">The sequence shown here is derived from an EMBL/GenBank/DDBJ whole genome shotgun (WGS) entry which is preliminary data.</text>
</comment>
<dbReference type="InterPro" id="IPR004095">
    <property type="entry name" value="TGS"/>
</dbReference>
<organism evidence="12 13">
    <name type="scientific">Trichomalopsis sarcophagae</name>
    <dbReference type="NCBI Taxonomy" id="543379"/>
    <lineage>
        <taxon>Eukaryota</taxon>
        <taxon>Metazoa</taxon>
        <taxon>Ecdysozoa</taxon>
        <taxon>Arthropoda</taxon>
        <taxon>Hexapoda</taxon>
        <taxon>Insecta</taxon>
        <taxon>Pterygota</taxon>
        <taxon>Neoptera</taxon>
        <taxon>Endopterygota</taxon>
        <taxon>Hymenoptera</taxon>
        <taxon>Apocrita</taxon>
        <taxon>Proctotrupomorpha</taxon>
        <taxon>Chalcidoidea</taxon>
        <taxon>Pteromalidae</taxon>
        <taxon>Pteromalinae</taxon>
        <taxon>Trichomalopsis</taxon>
    </lineage>
</organism>
<name>A0A232F833_9HYME</name>
<dbReference type="OrthoDB" id="424823at2759"/>
<feature type="compositionally biased region" description="Low complexity" evidence="9">
    <location>
        <begin position="1024"/>
        <end position="1041"/>
    </location>
</feature>
<dbReference type="InterPro" id="IPR012676">
    <property type="entry name" value="TGS-like"/>
</dbReference>
<evidence type="ECO:0000256" key="4">
    <source>
        <dbReference type="ARBA" id="ARBA00022723"/>
    </source>
</evidence>
<keyword evidence="4" id="KW-0479">Metal-binding</keyword>
<dbReference type="Proteomes" id="UP000215335">
    <property type="component" value="Unassembled WGS sequence"/>
</dbReference>
<dbReference type="SUPFAM" id="SSF81271">
    <property type="entry name" value="TGS-like"/>
    <property type="match status" value="1"/>
</dbReference>
<evidence type="ECO:0000256" key="1">
    <source>
        <dbReference type="ARBA" id="ARBA00001946"/>
    </source>
</evidence>
<keyword evidence="8" id="KW-0460">Magnesium</keyword>
<dbReference type="CDD" id="cd04867">
    <property type="entry name" value="TGS_YchF_OLA1"/>
    <property type="match status" value="1"/>
</dbReference>